<accession>A0A4Q7V6C6</accession>
<organism evidence="10 11">
    <name type="scientific">Pseudonocardia sediminis</name>
    <dbReference type="NCBI Taxonomy" id="1397368"/>
    <lineage>
        <taxon>Bacteria</taxon>
        <taxon>Bacillati</taxon>
        <taxon>Actinomycetota</taxon>
        <taxon>Actinomycetes</taxon>
        <taxon>Pseudonocardiales</taxon>
        <taxon>Pseudonocardiaceae</taxon>
        <taxon>Pseudonocardia</taxon>
    </lineage>
</organism>
<gene>
    <name evidence="10" type="ORF">EV383_5188</name>
</gene>
<dbReference type="GO" id="GO:0005524">
    <property type="term" value="F:ATP binding"/>
    <property type="evidence" value="ECO:0007669"/>
    <property type="project" value="UniProtKB-UniRule"/>
</dbReference>
<evidence type="ECO:0000256" key="1">
    <source>
        <dbReference type="ARBA" id="ARBA00012513"/>
    </source>
</evidence>
<dbReference type="PANTHER" id="PTHR43289:SF6">
    <property type="entry name" value="SERINE_THREONINE-PROTEIN KINASE NEKL-3"/>
    <property type="match status" value="1"/>
</dbReference>
<sequence length="631" mass="64454">MSVPGGEVQRQIAGRYRVDGPLGSGAMGTVWSGFDDVLQRRVAIKELKIPDGMPSGEELELRERMMREARALAGLSHPNVVTVFDVLDSGGEPLVVMELVPSRNLASAIGELGRLSRAQAAVVGFGTAAALRAAHRAGITHRDVKPGNVLISDDGRIKLTDFGIARNESDAPMTSAGLVLGSPAYIAPEVAAGQPVTPAADLWGLGATLFAAVEGRPPYDVNGDPVLTITEVVDGEVPRLSEPGPVSDVIAGLMVKEPADRMPLDEVRARLRPLLADPDDPIFPGSPDVPTIMARVPSGTGGPGGSGASAARPVDASGPAAPAPRKRRSLLRGGRGAAEPAVERSGPAASASQAVAAAPPAPAPPTSAPQTSTPQTSAPPAPLSADPGPLPPGFPGGPQPMPEQQHGTGFHPARQAPPPIRPAPRPVARPAPAPPVAPSRVGVMGGIPLVVGGALIVLFGAAGGYAGVRSVAGQEPLSTVTVATERTPRVPHPDPLGFSVSVPENWSQYRYSAGPDTTVVRFVSPDGTEEISVRPADSSAAVTDNLTAPALGVDSVSTASAAAPVAGTPGAEQVSVRTVEGPQQRTSWMRIVPGRNSGVWVVSLTTPSDRSEATSEALFDAVADEFRVTGS</sequence>
<evidence type="ECO:0000256" key="6">
    <source>
        <dbReference type="ARBA" id="ARBA00022840"/>
    </source>
</evidence>
<feature type="compositionally biased region" description="Pro residues" evidence="8">
    <location>
        <begin position="415"/>
        <end position="434"/>
    </location>
</feature>
<dbReference type="AlphaFoldDB" id="A0A4Q7V6C6"/>
<dbReference type="InterPro" id="IPR017441">
    <property type="entry name" value="Protein_kinase_ATP_BS"/>
</dbReference>
<dbReference type="SMART" id="SM00220">
    <property type="entry name" value="S_TKc"/>
    <property type="match status" value="1"/>
</dbReference>
<dbReference type="Gene3D" id="3.30.200.20">
    <property type="entry name" value="Phosphorylase Kinase, domain 1"/>
    <property type="match status" value="1"/>
</dbReference>
<dbReference type="InterPro" id="IPR000719">
    <property type="entry name" value="Prot_kinase_dom"/>
</dbReference>
<evidence type="ECO:0000256" key="2">
    <source>
        <dbReference type="ARBA" id="ARBA00022527"/>
    </source>
</evidence>
<keyword evidence="6 7" id="KW-0067">ATP-binding</keyword>
<dbReference type="GO" id="GO:0004674">
    <property type="term" value="F:protein serine/threonine kinase activity"/>
    <property type="evidence" value="ECO:0007669"/>
    <property type="project" value="UniProtKB-KW"/>
</dbReference>
<dbReference type="InterPro" id="IPR011009">
    <property type="entry name" value="Kinase-like_dom_sf"/>
</dbReference>
<evidence type="ECO:0000256" key="4">
    <source>
        <dbReference type="ARBA" id="ARBA00022741"/>
    </source>
</evidence>
<dbReference type="PROSITE" id="PS50011">
    <property type="entry name" value="PROTEIN_KINASE_DOM"/>
    <property type="match status" value="1"/>
</dbReference>
<dbReference type="RefSeq" id="WP_278044852.1">
    <property type="nucleotide sequence ID" value="NZ_SHKL01000001.1"/>
</dbReference>
<dbReference type="PANTHER" id="PTHR43289">
    <property type="entry name" value="MITOGEN-ACTIVATED PROTEIN KINASE KINASE KINASE 20-RELATED"/>
    <property type="match status" value="1"/>
</dbReference>
<feature type="compositionally biased region" description="Low complexity" evidence="8">
    <location>
        <begin position="347"/>
        <end position="358"/>
    </location>
</feature>
<feature type="region of interest" description="Disordered" evidence="8">
    <location>
        <begin position="278"/>
        <end position="434"/>
    </location>
</feature>
<dbReference type="InterPro" id="IPR008271">
    <property type="entry name" value="Ser/Thr_kinase_AS"/>
</dbReference>
<dbReference type="EMBL" id="SHKL01000001">
    <property type="protein sequence ID" value="RZT88249.1"/>
    <property type="molecule type" value="Genomic_DNA"/>
</dbReference>
<keyword evidence="2 10" id="KW-0723">Serine/threonine-protein kinase</keyword>
<dbReference type="CDD" id="cd14014">
    <property type="entry name" value="STKc_PknB_like"/>
    <property type="match status" value="1"/>
</dbReference>
<dbReference type="EC" id="2.7.11.1" evidence="1"/>
<keyword evidence="5 10" id="KW-0418">Kinase</keyword>
<evidence type="ECO:0000256" key="7">
    <source>
        <dbReference type="PROSITE-ProRule" id="PRU10141"/>
    </source>
</evidence>
<evidence type="ECO:0000313" key="11">
    <source>
        <dbReference type="Proteomes" id="UP000291591"/>
    </source>
</evidence>
<evidence type="ECO:0000256" key="8">
    <source>
        <dbReference type="SAM" id="MobiDB-lite"/>
    </source>
</evidence>
<comment type="caution">
    <text evidence="10">The sequence shown here is derived from an EMBL/GenBank/DDBJ whole genome shotgun (WGS) entry which is preliminary data.</text>
</comment>
<feature type="compositionally biased region" description="Pro residues" evidence="8">
    <location>
        <begin position="377"/>
        <end position="401"/>
    </location>
</feature>
<dbReference type="PROSITE" id="PS00108">
    <property type="entry name" value="PROTEIN_KINASE_ST"/>
    <property type="match status" value="1"/>
</dbReference>
<feature type="domain" description="Protein kinase" evidence="9">
    <location>
        <begin position="16"/>
        <end position="275"/>
    </location>
</feature>
<evidence type="ECO:0000259" key="9">
    <source>
        <dbReference type="PROSITE" id="PS50011"/>
    </source>
</evidence>
<keyword evidence="4 7" id="KW-0547">Nucleotide-binding</keyword>
<feature type="binding site" evidence="7">
    <location>
        <position position="45"/>
    </location>
    <ligand>
        <name>ATP</name>
        <dbReference type="ChEBI" id="CHEBI:30616"/>
    </ligand>
</feature>
<name>A0A4Q7V6C6_PSEST</name>
<dbReference type="SUPFAM" id="SSF56112">
    <property type="entry name" value="Protein kinase-like (PK-like)"/>
    <property type="match status" value="1"/>
</dbReference>
<keyword evidence="3" id="KW-0808">Transferase</keyword>
<evidence type="ECO:0000256" key="5">
    <source>
        <dbReference type="ARBA" id="ARBA00022777"/>
    </source>
</evidence>
<dbReference type="PROSITE" id="PS00107">
    <property type="entry name" value="PROTEIN_KINASE_ATP"/>
    <property type="match status" value="1"/>
</dbReference>
<reference evidence="10 11" key="1">
    <citation type="submission" date="2019-02" db="EMBL/GenBank/DDBJ databases">
        <title>Sequencing the genomes of 1000 actinobacteria strains.</title>
        <authorList>
            <person name="Klenk H.-P."/>
        </authorList>
    </citation>
    <scope>NUCLEOTIDE SEQUENCE [LARGE SCALE GENOMIC DNA]</scope>
    <source>
        <strain evidence="10 11">DSM 45779</strain>
    </source>
</reference>
<evidence type="ECO:0000313" key="10">
    <source>
        <dbReference type="EMBL" id="RZT88249.1"/>
    </source>
</evidence>
<keyword evidence="11" id="KW-1185">Reference proteome</keyword>
<dbReference type="Gene3D" id="1.10.510.10">
    <property type="entry name" value="Transferase(Phosphotransferase) domain 1"/>
    <property type="match status" value="1"/>
</dbReference>
<protein>
    <recommendedName>
        <fullName evidence="1">non-specific serine/threonine protein kinase</fullName>
        <ecNumber evidence="1">2.7.11.1</ecNumber>
    </recommendedName>
</protein>
<proteinExistence type="predicted"/>
<dbReference type="Pfam" id="PF00069">
    <property type="entry name" value="Pkinase"/>
    <property type="match status" value="1"/>
</dbReference>
<evidence type="ECO:0000256" key="3">
    <source>
        <dbReference type="ARBA" id="ARBA00022679"/>
    </source>
</evidence>
<dbReference type="Proteomes" id="UP000291591">
    <property type="component" value="Unassembled WGS sequence"/>
</dbReference>